<dbReference type="PROSITE" id="PS51375">
    <property type="entry name" value="PPR"/>
    <property type="match status" value="1"/>
</dbReference>
<sequence>MRPAGLREHRRSDGRQVLPRLLRRESPRTCTYVGGSPVGMYASCGRNLGRRRMFDAMPSRNLVTWIAMLGGYAINGGVGDAVQLFDAMQRSGQVRPDAMITFTCLLPACGQAGLTEQGMYYDVLKSGHHGIAPRMENYACVVSLLGRAGKLSRAAGVGERGTRDS</sequence>
<dbReference type="InterPro" id="IPR011990">
    <property type="entry name" value="TPR-like_helical_dom_sf"/>
</dbReference>
<protein>
    <recommendedName>
        <fullName evidence="5">Pentatricopeptide repeat-containing protein</fullName>
    </recommendedName>
</protein>
<gene>
    <name evidence="3" type="ORF">Taro_017914</name>
</gene>
<dbReference type="GO" id="GO:0009451">
    <property type="term" value="P:RNA modification"/>
    <property type="evidence" value="ECO:0007669"/>
    <property type="project" value="InterPro"/>
</dbReference>
<keyword evidence="1" id="KW-0677">Repeat</keyword>
<evidence type="ECO:0000313" key="3">
    <source>
        <dbReference type="EMBL" id="MQL85398.1"/>
    </source>
</evidence>
<dbReference type="InterPro" id="IPR002885">
    <property type="entry name" value="PPR_rpt"/>
</dbReference>
<evidence type="ECO:0000256" key="1">
    <source>
        <dbReference type="ARBA" id="ARBA00022737"/>
    </source>
</evidence>
<dbReference type="NCBIfam" id="TIGR00756">
    <property type="entry name" value="PPR"/>
    <property type="match status" value="1"/>
</dbReference>
<dbReference type="PANTHER" id="PTHR47926:SF386">
    <property type="entry name" value="PENTATRICOPEPTIDE REPEAT-CONTAINING PROTEIN"/>
    <property type="match status" value="1"/>
</dbReference>
<dbReference type="Pfam" id="PF01535">
    <property type="entry name" value="PPR"/>
    <property type="match status" value="1"/>
</dbReference>
<name>A0A843UPI3_COLES</name>
<proteinExistence type="predicted"/>
<dbReference type="GO" id="GO:0003723">
    <property type="term" value="F:RNA binding"/>
    <property type="evidence" value="ECO:0007669"/>
    <property type="project" value="InterPro"/>
</dbReference>
<keyword evidence="4" id="KW-1185">Reference proteome</keyword>
<dbReference type="PANTHER" id="PTHR47926">
    <property type="entry name" value="PENTATRICOPEPTIDE REPEAT-CONTAINING PROTEIN"/>
    <property type="match status" value="1"/>
</dbReference>
<dbReference type="EMBL" id="NMUH01000826">
    <property type="protein sequence ID" value="MQL85398.1"/>
    <property type="molecule type" value="Genomic_DNA"/>
</dbReference>
<evidence type="ECO:0000313" key="4">
    <source>
        <dbReference type="Proteomes" id="UP000652761"/>
    </source>
</evidence>
<comment type="caution">
    <text evidence="3">The sequence shown here is derived from an EMBL/GenBank/DDBJ whole genome shotgun (WGS) entry which is preliminary data.</text>
</comment>
<dbReference type="AlphaFoldDB" id="A0A843UPI3"/>
<evidence type="ECO:0000256" key="2">
    <source>
        <dbReference type="PROSITE-ProRule" id="PRU00708"/>
    </source>
</evidence>
<reference evidence="3" key="1">
    <citation type="submission" date="2017-07" db="EMBL/GenBank/DDBJ databases">
        <title>Taro Niue Genome Assembly and Annotation.</title>
        <authorList>
            <person name="Atibalentja N."/>
            <person name="Keating K."/>
            <person name="Fields C.J."/>
        </authorList>
    </citation>
    <scope>NUCLEOTIDE SEQUENCE</scope>
    <source>
        <strain evidence="3">Niue_2</strain>
        <tissue evidence="3">Leaf</tissue>
    </source>
</reference>
<dbReference type="Proteomes" id="UP000652761">
    <property type="component" value="Unassembled WGS sequence"/>
</dbReference>
<accession>A0A843UPI3</accession>
<dbReference type="InterPro" id="IPR046960">
    <property type="entry name" value="PPR_At4g14850-like_plant"/>
</dbReference>
<organism evidence="3 4">
    <name type="scientific">Colocasia esculenta</name>
    <name type="common">Wild taro</name>
    <name type="synonym">Arum esculentum</name>
    <dbReference type="NCBI Taxonomy" id="4460"/>
    <lineage>
        <taxon>Eukaryota</taxon>
        <taxon>Viridiplantae</taxon>
        <taxon>Streptophyta</taxon>
        <taxon>Embryophyta</taxon>
        <taxon>Tracheophyta</taxon>
        <taxon>Spermatophyta</taxon>
        <taxon>Magnoliopsida</taxon>
        <taxon>Liliopsida</taxon>
        <taxon>Araceae</taxon>
        <taxon>Aroideae</taxon>
        <taxon>Colocasieae</taxon>
        <taxon>Colocasia</taxon>
    </lineage>
</organism>
<dbReference type="Gene3D" id="1.25.40.10">
    <property type="entry name" value="Tetratricopeptide repeat domain"/>
    <property type="match status" value="1"/>
</dbReference>
<dbReference type="OrthoDB" id="185373at2759"/>
<evidence type="ECO:0008006" key="5">
    <source>
        <dbReference type="Google" id="ProtNLM"/>
    </source>
</evidence>
<feature type="repeat" description="PPR" evidence="2">
    <location>
        <begin position="61"/>
        <end position="95"/>
    </location>
</feature>